<evidence type="ECO:0000313" key="4">
    <source>
        <dbReference type="EMBL" id="KAK7681302.1"/>
    </source>
</evidence>
<keyword evidence="2" id="KW-0560">Oxidoreductase</keyword>
<feature type="non-terminal residue" evidence="4">
    <location>
        <position position="1"/>
    </location>
</feature>
<dbReference type="Proteomes" id="UP001385951">
    <property type="component" value="Unassembled WGS sequence"/>
</dbReference>
<evidence type="ECO:0000259" key="3">
    <source>
        <dbReference type="Pfam" id="PF00171"/>
    </source>
</evidence>
<dbReference type="SUPFAM" id="SSF53720">
    <property type="entry name" value="ALDH-like"/>
    <property type="match status" value="1"/>
</dbReference>
<comment type="similarity">
    <text evidence="1">Belongs to the aldehyde dehydrogenase family.</text>
</comment>
<organism evidence="4 5">
    <name type="scientific">Cerrena zonata</name>
    <dbReference type="NCBI Taxonomy" id="2478898"/>
    <lineage>
        <taxon>Eukaryota</taxon>
        <taxon>Fungi</taxon>
        <taxon>Dikarya</taxon>
        <taxon>Basidiomycota</taxon>
        <taxon>Agaricomycotina</taxon>
        <taxon>Agaricomycetes</taxon>
        <taxon>Polyporales</taxon>
        <taxon>Cerrenaceae</taxon>
        <taxon>Cerrena</taxon>
    </lineage>
</organism>
<dbReference type="InterPro" id="IPR016160">
    <property type="entry name" value="Ald_DH_CS_CYS"/>
</dbReference>
<dbReference type="FunFam" id="3.40.605.10:FF:000026">
    <property type="entry name" value="Aldehyde dehydrogenase, putative"/>
    <property type="match status" value="1"/>
</dbReference>
<gene>
    <name evidence="4" type="ORF">QCA50_015689</name>
</gene>
<dbReference type="PROSITE" id="PS00070">
    <property type="entry name" value="ALDEHYDE_DEHYDR_CYS"/>
    <property type="match status" value="1"/>
</dbReference>
<dbReference type="GO" id="GO:0004030">
    <property type="term" value="F:aldehyde dehydrogenase [NAD(P)+] activity"/>
    <property type="evidence" value="ECO:0007669"/>
    <property type="project" value="UniProtKB-ARBA"/>
</dbReference>
<evidence type="ECO:0000256" key="2">
    <source>
        <dbReference type="ARBA" id="ARBA00023002"/>
    </source>
</evidence>
<sequence length="533" mass="58306">LFLKLLIAFCSKAKSDILDDSLLTIAFRFSRSVGLQKNFATKLRPSTTGAIPKVLVRGYAQIPLETSIKLPTGEEYVQPTGLFINGEFVPSRQKKTFEVFSPATEELIATIYESREDDVDIAIQAAQNAFDHSPWATSDPSFRALAFFKLADLIEQHAETLASIESLDNGKSLGDARGDVALGIACLRSAAGWADKFGGKQIETGDDYFNFTRREPIGVVGQIIPWNFPLLMLIWKITGIVVGNTSVLKTAESTPLSALYLCNLIKENDVFPPGVFNVVSGFGKITGNALVEHPLVRKIAFTGSTATGKALMKKAADTMKKITLELGVAGIYYNSGEVCSAGSRLYVHEDIYDVFIKKLVDFANSSVKVGNPFLPDTIQGAQNSVSQLDKILKYIQIGTEEGATVLAGGKRLEEKGYFVQPTIFGDVKPDSKINKEEIFGPVVTVSKFKTVDEVVKLANDTEYGLAAGIQSNDFNKVIDVSRRLKAGTVWVNTYNDYHPMVPFGGFKQSGIGRELGEEVLHNYTEIKSLMIYS</sequence>
<dbReference type="PANTHER" id="PTHR11699">
    <property type="entry name" value="ALDEHYDE DEHYDROGENASE-RELATED"/>
    <property type="match status" value="1"/>
</dbReference>
<name>A0AAW0FPV8_9APHY</name>
<dbReference type="InterPro" id="IPR016162">
    <property type="entry name" value="Ald_DH_N"/>
</dbReference>
<dbReference type="InterPro" id="IPR016161">
    <property type="entry name" value="Ald_DH/histidinol_DH"/>
</dbReference>
<dbReference type="Gene3D" id="3.40.309.10">
    <property type="entry name" value="Aldehyde Dehydrogenase, Chain A, domain 2"/>
    <property type="match status" value="1"/>
</dbReference>
<reference evidence="4 5" key="1">
    <citation type="submission" date="2022-09" db="EMBL/GenBank/DDBJ databases">
        <authorList>
            <person name="Palmer J.M."/>
        </authorList>
    </citation>
    <scope>NUCLEOTIDE SEQUENCE [LARGE SCALE GENOMIC DNA]</scope>
    <source>
        <strain evidence="4 5">DSM 7382</strain>
    </source>
</reference>
<dbReference type="Pfam" id="PF00171">
    <property type="entry name" value="Aldedh"/>
    <property type="match status" value="1"/>
</dbReference>
<dbReference type="AlphaFoldDB" id="A0AAW0FPV8"/>
<dbReference type="InterPro" id="IPR015590">
    <property type="entry name" value="Aldehyde_DH_dom"/>
</dbReference>
<comment type="caution">
    <text evidence="4">The sequence shown here is derived from an EMBL/GenBank/DDBJ whole genome shotgun (WGS) entry which is preliminary data.</text>
</comment>
<keyword evidence="5" id="KW-1185">Reference proteome</keyword>
<dbReference type="Gene3D" id="3.40.605.10">
    <property type="entry name" value="Aldehyde Dehydrogenase, Chain A, domain 1"/>
    <property type="match status" value="2"/>
</dbReference>
<dbReference type="FunFam" id="3.40.605.10:FF:000007">
    <property type="entry name" value="NAD/NADP-dependent betaine aldehyde dehydrogenase"/>
    <property type="match status" value="1"/>
</dbReference>
<proteinExistence type="inferred from homology"/>
<dbReference type="InterPro" id="IPR016163">
    <property type="entry name" value="Ald_DH_C"/>
</dbReference>
<dbReference type="EMBL" id="JASBNA010000042">
    <property type="protein sequence ID" value="KAK7681302.1"/>
    <property type="molecule type" value="Genomic_DNA"/>
</dbReference>
<evidence type="ECO:0000313" key="5">
    <source>
        <dbReference type="Proteomes" id="UP001385951"/>
    </source>
</evidence>
<accession>A0AAW0FPV8</accession>
<protein>
    <recommendedName>
        <fullName evidence="3">Aldehyde dehydrogenase domain-containing protein</fullName>
    </recommendedName>
</protein>
<dbReference type="GO" id="GO:0019413">
    <property type="term" value="P:acetate biosynthetic process"/>
    <property type="evidence" value="ECO:0007669"/>
    <property type="project" value="UniProtKB-ARBA"/>
</dbReference>
<dbReference type="FunFam" id="3.40.309.10:FF:000001">
    <property type="entry name" value="Mitochondrial aldehyde dehydrogenase 2"/>
    <property type="match status" value="1"/>
</dbReference>
<feature type="domain" description="Aldehyde dehydrogenase" evidence="3">
    <location>
        <begin position="88"/>
        <end position="528"/>
    </location>
</feature>
<evidence type="ECO:0000256" key="1">
    <source>
        <dbReference type="ARBA" id="ARBA00009986"/>
    </source>
</evidence>